<name>A0A927DZR1_KLEPN</name>
<protein>
    <submittedName>
        <fullName evidence="1">Uncharacterized protein</fullName>
    </submittedName>
</protein>
<evidence type="ECO:0000313" key="1">
    <source>
        <dbReference type="EMBL" id="MBD3722507.1"/>
    </source>
</evidence>
<accession>A0A927DZR1</accession>
<sequence length="56" mass="6701">MYNRFLHLKSTSLFLKNIQVIDFQQISNCYVNIVLIRSQNIHFQLLNLSAKHKDDH</sequence>
<proteinExistence type="predicted"/>
<evidence type="ECO:0000313" key="2">
    <source>
        <dbReference type="Proteomes" id="UP000598328"/>
    </source>
</evidence>
<comment type="caution">
    <text evidence="1">The sequence shown here is derived from an EMBL/GenBank/DDBJ whole genome shotgun (WGS) entry which is preliminary data.</text>
</comment>
<reference evidence="1" key="1">
    <citation type="submission" date="2020-07" db="EMBL/GenBank/DDBJ databases">
        <title>Clinical and genomic characterization of carbapenemase-producing Enterobacterales causing secondary infections during the COVID-19 crisis at a New York City hospital.</title>
        <authorList>
            <person name="Gomez-Simmonds A."/>
            <person name="Annavajhala M.K."/>
            <person name="Uhlemann A.-C."/>
        </authorList>
    </citation>
    <scope>NUCLEOTIDE SEQUENCE</scope>
    <source>
        <strain evidence="1">KP1826</strain>
    </source>
</reference>
<dbReference type="EMBL" id="JACXSV010000009">
    <property type="protein sequence ID" value="MBD3722507.1"/>
    <property type="molecule type" value="Genomic_DNA"/>
</dbReference>
<gene>
    <name evidence="1" type="ORF">IE978_14590</name>
</gene>
<dbReference type="AlphaFoldDB" id="A0A927DZR1"/>
<organism evidence="1 2">
    <name type="scientific">Klebsiella pneumoniae</name>
    <dbReference type="NCBI Taxonomy" id="573"/>
    <lineage>
        <taxon>Bacteria</taxon>
        <taxon>Pseudomonadati</taxon>
        <taxon>Pseudomonadota</taxon>
        <taxon>Gammaproteobacteria</taxon>
        <taxon>Enterobacterales</taxon>
        <taxon>Enterobacteriaceae</taxon>
        <taxon>Klebsiella/Raoultella group</taxon>
        <taxon>Klebsiella</taxon>
        <taxon>Klebsiella pneumoniae complex</taxon>
    </lineage>
</organism>
<dbReference type="Proteomes" id="UP000598328">
    <property type="component" value="Unassembled WGS sequence"/>
</dbReference>